<accession>A0A317FJT6</accession>
<comment type="caution">
    <text evidence="1">The sequence shown here is derived from an EMBL/GenBank/DDBJ whole genome shotgun (WGS) entry which is preliminary data.</text>
</comment>
<gene>
    <name evidence="1" type="ORF">DFH01_02610</name>
</gene>
<evidence type="ECO:0000313" key="1">
    <source>
        <dbReference type="EMBL" id="PWS38209.1"/>
    </source>
</evidence>
<dbReference type="AlphaFoldDB" id="A0A317FJT6"/>
<keyword evidence="2" id="KW-1185">Reference proteome</keyword>
<sequence>MGLDSITHILADLLAGMDAQEVMLWRRAVPAPAELLCRVGRPADGALPFPDVENGFAGTRFTEQGHLALAALDAPGGLLVIAARRDAPFGDRDAKALRSVLHALAVSKI</sequence>
<evidence type="ECO:0000313" key="2">
    <source>
        <dbReference type="Proteomes" id="UP000245765"/>
    </source>
</evidence>
<protein>
    <submittedName>
        <fullName evidence="1">Uncharacterized protein</fullName>
    </submittedName>
</protein>
<reference evidence="2" key="1">
    <citation type="submission" date="2018-05" db="EMBL/GenBank/DDBJ databases">
        <authorList>
            <person name="Du Z."/>
            <person name="Wang X."/>
        </authorList>
    </citation>
    <scope>NUCLEOTIDE SEQUENCE [LARGE SCALE GENOMIC DNA]</scope>
    <source>
        <strain evidence="2">CQN31</strain>
    </source>
</reference>
<name>A0A317FJT6_9PROT</name>
<dbReference type="EMBL" id="QGNA01000001">
    <property type="protein sequence ID" value="PWS38209.1"/>
    <property type="molecule type" value="Genomic_DNA"/>
</dbReference>
<organism evidence="1 2">
    <name type="scientific">Falsiroseomonas bella</name>
    <dbReference type="NCBI Taxonomy" id="2184016"/>
    <lineage>
        <taxon>Bacteria</taxon>
        <taxon>Pseudomonadati</taxon>
        <taxon>Pseudomonadota</taxon>
        <taxon>Alphaproteobacteria</taxon>
        <taxon>Acetobacterales</taxon>
        <taxon>Roseomonadaceae</taxon>
        <taxon>Falsiroseomonas</taxon>
    </lineage>
</organism>
<proteinExistence type="predicted"/>
<dbReference type="Proteomes" id="UP000245765">
    <property type="component" value="Unassembled WGS sequence"/>
</dbReference>